<protein>
    <recommendedName>
        <fullName evidence="3">MULE transposase domain-containing protein</fullName>
    </recommendedName>
</protein>
<sequence length="156" mass="18182">MIYVSLLTVIKSKLKILPLSITCDFEKAFINAVTKVFPTTVIYGCFFHYKQAVWRKIQEKMSVIYCKNEAIRKLLKLAQIIAYIPITDVDAIFKKIKESVNNSYEQFHDIMDFFKYMEETWVGFDQEVLSGRGDFISVYGTSIGEFMIVCQERIIT</sequence>
<dbReference type="OrthoDB" id="9988443at2759"/>
<keyword evidence="2" id="KW-1185">Reference proteome</keyword>
<name>A0A813RSX1_9BILA</name>
<organism evidence="1 2">
    <name type="scientific">Brachionus calyciflorus</name>
    <dbReference type="NCBI Taxonomy" id="104777"/>
    <lineage>
        <taxon>Eukaryota</taxon>
        <taxon>Metazoa</taxon>
        <taxon>Spiralia</taxon>
        <taxon>Gnathifera</taxon>
        <taxon>Rotifera</taxon>
        <taxon>Eurotatoria</taxon>
        <taxon>Monogononta</taxon>
        <taxon>Pseudotrocha</taxon>
        <taxon>Ploima</taxon>
        <taxon>Brachionidae</taxon>
        <taxon>Brachionus</taxon>
    </lineage>
</organism>
<evidence type="ECO:0000313" key="1">
    <source>
        <dbReference type="EMBL" id="CAF0787066.1"/>
    </source>
</evidence>
<dbReference type="EMBL" id="CAJNOC010000648">
    <property type="protein sequence ID" value="CAF0787066.1"/>
    <property type="molecule type" value="Genomic_DNA"/>
</dbReference>
<comment type="caution">
    <text evidence="1">The sequence shown here is derived from an EMBL/GenBank/DDBJ whole genome shotgun (WGS) entry which is preliminary data.</text>
</comment>
<evidence type="ECO:0008006" key="3">
    <source>
        <dbReference type="Google" id="ProtNLM"/>
    </source>
</evidence>
<dbReference type="AlphaFoldDB" id="A0A813RSX1"/>
<dbReference type="Proteomes" id="UP000663879">
    <property type="component" value="Unassembled WGS sequence"/>
</dbReference>
<accession>A0A813RSX1</accession>
<evidence type="ECO:0000313" key="2">
    <source>
        <dbReference type="Proteomes" id="UP000663879"/>
    </source>
</evidence>
<reference evidence="1" key="1">
    <citation type="submission" date="2021-02" db="EMBL/GenBank/DDBJ databases">
        <authorList>
            <person name="Nowell W R."/>
        </authorList>
    </citation>
    <scope>NUCLEOTIDE SEQUENCE</scope>
    <source>
        <strain evidence="1">Ploen Becks lab</strain>
    </source>
</reference>
<gene>
    <name evidence="1" type="ORF">OXX778_LOCUS5776</name>
</gene>
<proteinExistence type="predicted"/>